<evidence type="ECO:0000313" key="1">
    <source>
        <dbReference type="EMBL" id="MEQ2468908.1"/>
    </source>
</evidence>
<proteinExistence type="predicted"/>
<protein>
    <submittedName>
        <fullName evidence="1">Uncharacterized protein</fullName>
    </submittedName>
</protein>
<accession>A0ABV1F8M2</accession>
<keyword evidence="2" id="KW-1185">Reference proteome</keyword>
<name>A0ABV1F8M2_9FIRM</name>
<reference evidence="1 2" key="1">
    <citation type="submission" date="2024-03" db="EMBL/GenBank/DDBJ databases">
        <title>Human intestinal bacterial collection.</title>
        <authorList>
            <person name="Pauvert C."/>
            <person name="Hitch T.C.A."/>
            <person name="Clavel T."/>
        </authorList>
    </citation>
    <scope>NUCLEOTIDE SEQUENCE [LARGE SCALE GENOMIC DNA]</scope>
    <source>
        <strain evidence="1 2">CLA-JM-H38</strain>
    </source>
</reference>
<dbReference type="Proteomes" id="UP001490816">
    <property type="component" value="Unassembled WGS sequence"/>
</dbReference>
<gene>
    <name evidence="1" type="ORF">WMO39_00990</name>
</gene>
<dbReference type="EMBL" id="JBBMEZ010000002">
    <property type="protein sequence ID" value="MEQ2468908.1"/>
    <property type="molecule type" value="Genomic_DNA"/>
</dbReference>
<sequence length="45" mass="5223">MAKQKAYGLLGIFIITYWDKSRRIFDKGNLVYYTGEHIAKICSPI</sequence>
<comment type="caution">
    <text evidence="1">The sequence shown here is derived from an EMBL/GenBank/DDBJ whole genome shotgun (WGS) entry which is preliminary data.</text>
</comment>
<organism evidence="1 2">
    <name type="scientific">Ruminococcoides intestinale</name>
    <dbReference type="NCBI Taxonomy" id="3133162"/>
    <lineage>
        <taxon>Bacteria</taxon>
        <taxon>Bacillati</taxon>
        <taxon>Bacillota</taxon>
        <taxon>Clostridia</taxon>
        <taxon>Eubacteriales</taxon>
        <taxon>Oscillospiraceae</taxon>
        <taxon>Ruminococcoides</taxon>
    </lineage>
</organism>
<evidence type="ECO:0000313" key="2">
    <source>
        <dbReference type="Proteomes" id="UP001490816"/>
    </source>
</evidence>
<dbReference type="RefSeq" id="WP_177590402.1">
    <property type="nucleotide sequence ID" value="NZ_JBBMEZ010000002.1"/>
</dbReference>